<sequence length="125" mass="14198">MFPTVTIAQGYTWKLGRKGRYHFKFKRAFSNLNVSLLQRSRFENQIKQHNAKRAAMAKEVKSTEGEGDDDYSYEVSLDEDFLTSLEYGMPPASGMGLGIDRLVMLLTNSSSIRDVIAFPVLKIQQ</sequence>
<reference evidence="5" key="1">
    <citation type="submission" date="2015-12" db="EMBL/GenBank/DDBJ databases">
        <title>Update maize B73 reference genome by single molecule sequencing technologies.</title>
        <authorList>
            <consortium name="Maize Genome Sequencing Project"/>
            <person name="Ware D."/>
        </authorList>
    </citation>
    <scope>NUCLEOTIDE SEQUENCE [LARGE SCALE GENOMIC DNA]</scope>
    <source>
        <tissue evidence="5">Seedling</tissue>
    </source>
</reference>
<evidence type="ECO:0000256" key="2">
    <source>
        <dbReference type="ARBA" id="ARBA00022741"/>
    </source>
</evidence>
<dbReference type="Pfam" id="PF00152">
    <property type="entry name" value="tRNA-synt_2"/>
    <property type="match status" value="1"/>
</dbReference>
<proteinExistence type="predicted"/>
<feature type="domain" description="Aminoacyl-transfer RNA synthetases class-II family profile" evidence="4">
    <location>
        <begin position="84"/>
        <end position="119"/>
    </location>
</feature>
<dbReference type="GO" id="GO:0005524">
    <property type="term" value="F:ATP binding"/>
    <property type="evidence" value="ECO:0007669"/>
    <property type="project" value="InterPro"/>
</dbReference>
<dbReference type="PANTHER" id="PTHR42918">
    <property type="entry name" value="LYSYL-TRNA SYNTHETASE"/>
    <property type="match status" value="1"/>
</dbReference>
<evidence type="ECO:0000256" key="3">
    <source>
        <dbReference type="ARBA" id="ARBA00022840"/>
    </source>
</evidence>
<protein>
    <submittedName>
        <fullName evidence="5">Lysine--tRNA ligase chloroplastic/mitochondrial</fullName>
    </submittedName>
</protein>
<dbReference type="PROSITE" id="PS50862">
    <property type="entry name" value="AA_TRNA_LIGASE_II"/>
    <property type="match status" value="1"/>
</dbReference>
<dbReference type="SUPFAM" id="SSF55681">
    <property type="entry name" value="Class II aaRS and biotin synthetases"/>
    <property type="match status" value="1"/>
</dbReference>
<gene>
    <name evidence="5" type="ORF">ZEAMMB73_Zm00001d034764</name>
</gene>
<dbReference type="InterPro" id="IPR004364">
    <property type="entry name" value="Aa-tRNA-synt_II"/>
</dbReference>
<keyword evidence="1 5" id="KW-0436">Ligase</keyword>
<organism evidence="5">
    <name type="scientific">Zea mays</name>
    <name type="common">Maize</name>
    <dbReference type="NCBI Taxonomy" id="4577"/>
    <lineage>
        <taxon>Eukaryota</taxon>
        <taxon>Viridiplantae</taxon>
        <taxon>Streptophyta</taxon>
        <taxon>Embryophyta</taxon>
        <taxon>Tracheophyta</taxon>
        <taxon>Spermatophyta</taxon>
        <taxon>Magnoliopsida</taxon>
        <taxon>Liliopsida</taxon>
        <taxon>Poales</taxon>
        <taxon>Poaceae</taxon>
        <taxon>PACMAD clade</taxon>
        <taxon>Panicoideae</taxon>
        <taxon>Andropogonodae</taxon>
        <taxon>Andropogoneae</taxon>
        <taxon>Tripsacinae</taxon>
        <taxon>Zea</taxon>
    </lineage>
</organism>
<evidence type="ECO:0000256" key="1">
    <source>
        <dbReference type="ARBA" id="ARBA00022598"/>
    </source>
</evidence>
<accession>A0A1D6LAP0</accession>
<dbReference type="PANTHER" id="PTHR42918:SF15">
    <property type="entry name" value="LYSINE--TRNA LIGASE, CHLOROPLASTIC_MITOCHONDRIAL"/>
    <property type="match status" value="1"/>
</dbReference>
<dbReference type="Gene3D" id="3.30.930.10">
    <property type="entry name" value="Bira Bifunctional Protein, Domain 2"/>
    <property type="match status" value="1"/>
</dbReference>
<evidence type="ECO:0000313" key="5">
    <source>
        <dbReference type="EMBL" id="ONM11199.1"/>
    </source>
</evidence>
<name>A0A1D6LAP0_MAIZE</name>
<keyword evidence="2" id="KW-0547">Nucleotide-binding</keyword>
<dbReference type="GO" id="GO:0006418">
    <property type="term" value="P:tRNA aminoacylation for protein translation"/>
    <property type="evidence" value="ECO:0007669"/>
    <property type="project" value="InterPro"/>
</dbReference>
<keyword evidence="3" id="KW-0067">ATP-binding</keyword>
<dbReference type="AlphaFoldDB" id="A0A1D6LAP0"/>
<dbReference type="GO" id="GO:0004812">
    <property type="term" value="F:aminoacyl-tRNA ligase activity"/>
    <property type="evidence" value="ECO:0007669"/>
    <property type="project" value="InterPro"/>
</dbReference>
<evidence type="ECO:0000259" key="4">
    <source>
        <dbReference type="PROSITE" id="PS50862"/>
    </source>
</evidence>
<dbReference type="InterPro" id="IPR045864">
    <property type="entry name" value="aa-tRNA-synth_II/BPL/LPL"/>
</dbReference>
<dbReference type="InterPro" id="IPR006195">
    <property type="entry name" value="aa-tRNA-synth_II"/>
</dbReference>
<dbReference type="EMBL" id="CM007647">
    <property type="protein sequence ID" value="ONM11199.1"/>
    <property type="molecule type" value="Genomic_DNA"/>
</dbReference>